<evidence type="ECO:0000313" key="3">
    <source>
        <dbReference type="Proteomes" id="UP000008068"/>
    </source>
</evidence>
<feature type="compositionally biased region" description="Basic and acidic residues" evidence="1">
    <location>
        <begin position="99"/>
        <end position="120"/>
    </location>
</feature>
<keyword evidence="3" id="KW-1185">Reference proteome</keyword>
<protein>
    <submittedName>
        <fullName evidence="2">Uncharacterized protein</fullName>
    </submittedName>
</protein>
<feature type="compositionally biased region" description="Basic and acidic residues" evidence="1">
    <location>
        <begin position="53"/>
        <end position="68"/>
    </location>
</feature>
<reference evidence="3" key="1">
    <citation type="submission" date="2011-07" db="EMBL/GenBank/DDBJ databases">
        <authorList>
            <consortium name="Caenorhabditis brenneri Sequencing and Analysis Consortium"/>
            <person name="Wilson R.K."/>
        </authorList>
    </citation>
    <scope>NUCLEOTIDE SEQUENCE [LARGE SCALE GENOMIC DNA]</scope>
    <source>
        <strain evidence="3">PB2801</strain>
    </source>
</reference>
<accession>G0MD20</accession>
<proteinExistence type="predicted"/>
<sequence>METSDRWRGGSGEVVAIDSGRRMRKGDRLCFEGMDCWLELSLHWNGFPQKRTVDDGLQDKGSGIDKDTTTSVGGRHQQSSKLGSRSTGGTKDGRRKIHGSMDGKDFKLEGEPRTGNEGLKHHGSAPGPGMGTAASVGGVRVLGFRFVNEAPAVKQFGIKDQSRFECKSK</sequence>
<feature type="compositionally biased region" description="Polar residues" evidence="1">
    <location>
        <begin position="69"/>
        <end position="89"/>
    </location>
</feature>
<gene>
    <name evidence="2" type="ORF">CAEBREN_12734</name>
</gene>
<dbReference type="HOGENOM" id="CLU_1579882_0_0_1"/>
<dbReference type="Proteomes" id="UP000008068">
    <property type="component" value="Unassembled WGS sequence"/>
</dbReference>
<name>G0MD20_CAEBE</name>
<evidence type="ECO:0000313" key="2">
    <source>
        <dbReference type="EMBL" id="EGT49652.1"/>
    </source>
</evidence>
<dbReference type="AlphaFoldDB" id="G0MD20"/>
<dbReference type="EMBL" id="GL379790">
    <property type="protein sequence ID" value="EGT49652.1"/>
    <property type="molecule type" value="Genomic_DNA"/>
</dbReference>
<dbReference type="InParanoid" id="G0MD20"/>
<organism evidence="3">
    <name type="scientific">Caenorhabditis brenneri</name>
    <name type="common">Nematode worm</name>
    <dbReference type="NCBI Taxonomy" id="135651"/>
    <lineage>
        <taxon>Eukaryota</taxon>
        <taxon>Metazoa</taxon>
        <taxon>Ecdysozoa</taxon>
        <taxon>Nematoda</taxon>
        <taxon>Chromadorea</taxon>
        <taxon>Rhabditida</taxon>
        <taxon>Rhabditina</taxon>
        <taxon>Rhabditomorpha</taxon>
        <taxon>Rhabditoidea</taxon>
        <taxon>Rhabditidae</taxon>
        <taxon>Peloderinae</taxon>
        <taxon>Caenorhabditis</taxon>
    </lineage>
</organism>
<feature type="region of interest" description="Disordered" evidence="1">
    <location>
        <begin position="53"/>
        <end position="135"/>
    </location>
</feature>
<evidence type="ECO:0000256" key="1">
    <source>
        <dbReference type="SAM" id="MobiDB-lite"/>
    </source>
</evidence>